<dbReference type="AlphaFoldDB" id="A0A443PZP7"/>
<keyword evidence="3" id="KW-1185">Reference proteome</keyword>
<dbReference type="PANTHER" id="PTHR33199:SF8">
    <property type="entry name" value="MACPF DOMAIN-CONTAINING PROTEIN NSL1"/>
    <property type="match status" value="1"/>
</dbReference>
<evidence type="ECO:0000313" key="3">
    <source>
        <dbReference type="Proteomes" id="UP000283530"/>
    </source>
</evidence>
<dbReference type="PANTHER" id="PTHR33199">
    <property type="entry name" value="MACPF DOMAIN-CONTAINING PROTEIN CAD1"/>
    <property type="match status" value="1"/>
</dbReference>
<dbReference type="InterPro" id="IPR020864">
    <property type="entry name" value="MACPF"/>
</dbReference>
<accession>A0A443PZP7</accession>
<reference evidence="2 3" key="1">
    <citation type="journal article" date="2019" name="Nat. Plants">
        <title>Stout camphor tree genome fills gaps in understanding of flowering plant genome evolution.</title>
        <authorList>
            <person name="Chaw S.M."/>
            <person name="Liu Y.C."/>
            <person name="Wu Y.W."/>
            <person name="Wang H.Y."/>
            <person name="Lin C.I."/>
            <person name="Wu C.S."/>
            <person name="Ke H.M."/>
            <person name="Chang L.Y."/>
            <person name="Hsu C.Y."/>
            <person name="Yang H.T."/>
            <person name="Sudianto E."/>
            <person name="Hsu M.H."/>
            <person name="Wu K.P."/>
            <person name="Wang L.N."/>
            <person name="Leebens-Mack J.H."/>
            <person name="Tsai I.J."/>
        </authorList>
    </citation>
    <scope>NUCLEOTIDE SEQUENCE [LARGE SCALE GENOMIC DNA]</scope>
    <source>
        <strain evidence="3">cv. Chaw 1501</strain>
        <tissue evidence="2">Young leaves</tissue>
    </source>
</reference>
<comment type="caution">
    <text evidence="2">The sequence shown here is derived from an EMBL/GenBank/DDBJ whole genome shotgun (WGS) entry which is preliminary data.</text>
</comment>
<feature type="domain" description="MACPF" evidence="1">
    <location>
        <begin position="5"/>
        <end position="337"/>
    </location>
</feature>
<dbReference type="SMART" id="SM00457">
    <property type="entry name" value="MACPF"/>
    <property type="match status" value="1"/>
</dbReference>
<name>A0A443PZP7_9MAGN</name>
<dbReference type="Proteomes" id="UP000283530">
    <property type="component" value="Unassembled WGS sequence"/>
</dbReference>
<dbReference type="EMBL" id="QPKB01000012">
    <property type="protein sequence ID" value="RWR96224.1"/>
    <property type="molecule type" value="Genomic_DNA"/>
</dbReference>
<dbReference type="GO" id="GO:0009626">
    <property type="term" value="P:plant-type hypersensitive response"/>
    <property type="evidence" value="ECO:0007669"/>
    <property type="project" value="TreeGrafter"/>
</dbReference>
<organism evidence="2 3">
    <name type="scientific">Cinnamomum micranthum f. kanehirae</name>
    <dbReference type="NCBI Taxonomy" id="337451"/>
    <lineage>
        <taxon>Eukaryota</taxon>
        <taxon>Viridiplantae</taxon>
        <taxon>Streptophyta</taxon>
        <taxon>Embryophyta</taxon>
        <taxon>Tracheophyta</taxon>
        <taxon>Spermatophyta</taxon>
        <taxon>Magnoliopsida</taxon>
        <taxon>Magnoliidae</taxon>
        <taxon>Laurales</taxon>
        <taxon>Lauraceae</taxon>
        <taxon>Cinnamomum</taxon>
    </lineage>
</organism>
<dbReference type="STRING" id="337451.A0A443PZP7"/>
<dbReference type="PROSITE" id="PS51412">
    <property type="entry name" value="MACPF_2"/>
    <property type="match status" value="1"/>
</dbReference>
<gene>
    <name evidence="2" type="ORF">CKAN_02559700</name>
</gene>
<evidence type="ECO:0000259" key="1">
    <source>
        <dbReference type="PROSITE" id="PS51412"/>
    </source>
</evidence>
<protein>
    <submittedName>
        <fullName evidence="2">MACPF domain-containing protein NSL1</fullName>
    </submittedName>
</protein>
<dbReference type="Pfam" id="PF01823">
    <property type="entry name" value="MACPF"/>
    <property type="match status" value="1"/>
</dbReference>
<evidence type="ECO:0000313" key="2">
    <source>
        <dbReference type="EMBL" id="RWR96224.1"/>
    </source>
</evidence>
<dbReference type="InterPro" id="IPR044663">
    <property type="entry name" value="CAD1/NSL1-like"/>
</dbReference>
<sequence length="611" mass="67783">MVSDAGRTNLQSAAAEKAVSVIGFGYDLSNDIRFSYCKPGPSGSRLIQLDETLARDLVFPGGVTVPNVPKSIRCDKGERTRFHSDVLSFHQMSEQFNQELSLSGRIPSGLFNSVFVFSGCRQKDMSVTKSLAFDGWFMTLYNIELARSQIVLQEHVKQEVPSSWDPAALAGFIEKYGTHVIVGIKMGGKDVIYIKQQQNSLVQPTDVQKVLRKLADEKFTEDVNGSSMMKTNESAAKLRDKQLPAWEHYPALANSIRPVVSKKDDMVIIRVRRGGIDKGQSHSQWLPTISQAPDVISMSFVPIISLLNGVQGSGFLSHAVNLYLRYKPPIEELHQFLEFQLPRQWAPTYSEHPLGPQRKKASSPSLQFSIMGPKLYINTTKVDSGHRPVTGIRLYLEGKKRDHLAIHLQHLSSLPATLQPSDDCNCGLDDDTLQDQRYYEPVKWNLCAHVCTAPVQYSPCIDESASIVSKAWLEVKEVGMKKVLFLRLGFSMVASAKIRRSEWDGPAYQSRKSGVISTLISTRFSTGMIPEEKPGNAELNSAVFPGGPPAPTRVQGMSRFVDMKEMMRGPEVSPGYWVVTGAKLCVDGGKISLKVKYSLLTIMSEDDPLPG</sequence>
<proteinExistence type="predicted"/>
<dbReference type="GO" id="GO:2000031">
    <property type="term" value="P:regulation of salicylic acid mediated signaling pathway"/>
    <property type="evidence" value="ECO:0007669"/>
    <property type="project" value="InterPro"/>
</dbReference>
<dbReference type="OrthoDB" id="1366754at2759"/>
<dbReference type="GO" id="GO:0005886">
    <property type="term" value="C:plasma membrane"/>
    <property type="evidence" value="ECO:0007669"/>
    <property type="project" value="TreeGrafter"/>
</dbReference>